<evidence type="ECO:0000259" key="10">
    <source>
        <dbReference type="PROSITE" id="PS51371"/>
    </source>
</evidence>
<evidence type="ECO:0000313" key="11">
    <source>
        <dbReference type="EMBL" id="MEQ2474008.1"/>
    </source>
</evidence>
<keyword evidence="5 9" id="KW-0460">Magnesium</keyword>
<dbReference type="InterPro" id="IPR006667">
    <property type="entry name" value="SLC41_membr_dom"/>
</dbReference>
<reference evidence="11 12" key="1">
    <citation type="submission" date="2024-03" db="EMBL/GenBank/DDBJ databases">
        <title>Human intestinal bacterial collection.</title>
        <authorList>
            <person name="Pauvert C."/>
            <person name="Hitch T.C.A."/>
            <person name="Clavel T."/>
        </authorList>
    </citation>
    <scope>NUCLEOTIDE SEQUENCE [LARGE SCALE GENOMIC DNA]</scope>
    <source>
        <strain evidence="11 12">CLA-AA-H132</strain>
    </source>
</reference>
<feature type="domain" description="CBS" evidence="10">
    <location>
        <begin position="133"/>
        <end position="196"/>
    </location>
</feature>
<dbReference type="Gene3D" id="3.10.580.10">
    <property type="entry name" value="CBS-domain"/>
    <property type="match status" value="1"/>
</dbReference>
<dbReference type="InterPro" id="IPR000644">
    <property type="entry name" value="CBS_dom"/>
</dbReference>
<dbReference type="InterPro" id="IPR006668">
    <property type="entry name" value="Mg_transptr_MgtE_intracell_dom"/>
</dbReference>
<evidence type="ECO:0000256" key="2">
    <source>
        <dbReference type="ARBA" id="ARBA00009749"/>
    </source>
</evidence>
<evidence type="ECO:0000256" key="9">
    <source>
        <dbReference type="RuleBase" id="RU362011"/>
    </source>
</evidence>
<keyword evidence="9" id="KW-0479">Metal-binding</keyword>
<evidence type="ECO:0000256" key="6">
    <source>
        <dbReference type="ARBA" id="ARBA00022989"/>
    </source>
</evidence>
<dbReference type="InterPro" id="IPR038076">
    <property type="entry name" value="MgtE_N_sf"/>
</dbReference>
<accession>A0ABV1FLR3</accession>
<feature type="transmembrane region" description="Helical" evidence="9">
    <location>
        <begin position="357"/>
        <end position="377"/>
    </location>
</feature>
<dbReference type="Proteomes" id="UP001438008">
    <property type="component" value="Unassembled WGS sequence"/>
</dbReference>
<evidence type="ECO:0000256" key="4">
    <source>
        <dbReference type="ARBA" id="ARBA00022692"/>
    </source>
</evidence>
<dbReference type="NCBIfam" id="TIGR00400">
    <property type="entry name" value="mgtE"/>
    <property type="match status" value="1"/>
</dbReference>
<comment type="subcellular location">
    <subcellularLocation>
        <location evidence="9">Cell membrane</location>
        <topology evidence="9">Multi-pass membrane protein</topology>
    </subcellularLocation>
    <subcellularLocation>
        <location evidence="1">Membrane</location>
        <topology evidence="1">Multi-pass membrane protein</topology>
    </subcellularLocation>
</comment>
<feature type="transmembrane region" description="Helical" evidence="9">
    <location>
        <begin position="383"/>
        <end position="415"/>
    </location>
</feature>
<keyword evidence="7 9" id="KW-0472">Membrane</keyword>
<dbReference type="EMBL" id="JBBMFE010000023">
    <property type="protein sequence ID" value="MEQ2474008.1"/>
    <property type="molecule type" value="Genomic_DNA"/>
</dbReference>
<feature type="transmembrane region" description="Helical" evidence="9">
    <location>
        <begin position="281"/>
        <end position="309"/>
    </location>
</feature>
<comment type="caution">
    <text evidence="11">The sequence shown here is derived from an EMBL/GenBank/DDBJ whole genome shotgun (WGS) entry which is preliminary data.</text>
</comment>
<dbReference type="SUPFAM" id="SSF54631">
    <property type="entry name" value="CBS-domain pair"/>
    <property type="match status" value="1"/>
</dbReference>
<keyword evidence="8" id="KW-0129">CBS domain</keyword>
<organism evidence="11 12">
    <name type="scientific">Laedolimicola intestinihominis</name>
    <dbReference type="NCBI Taxonomy" id="3133166"/>
    <lineage>
        <taxon>Bacteria</taxon>
        <taxon>Bacillati</taxon>
        <taxon>Bacillota</taxon>
        <taxon>Clostridia</taxon>
        <taxon>Lachnospirales</taxon>
        <taxon>Lachnospiraceae</taxon>
        <taxon>Laedolimicola</taxon>
    </lineage>
</organism>
<evidence type="ECO:0000256" key="8">
    <source>
        <dbReference type="PROSITE-ProRule" id="PRU00703"/>
    </source>
</evidence>
<dbReference type="InterPro" id="IPR006669">
    <property type="entry name" value="MgtE_transporter"/>
</dbReference>
<dbReference type="RefSeq" id="WP_349165502.1">
    <property type="nucleotide sequence ID" value="NZ_JBBMFE010000023.1"/>
</dbReference>
<comment type="similarity">
    <text evidence="2 9">Belongs to the SLC41A transporter family.</text>
</comment>
<comment type="subunit">
    <text evidence="9">Homodimer.</text>
</comment>
<evidence type="ECO:0000313" key="12">
    <source>
        <dbReference type="Proteomes" id="UP001438008"/>
    </source>
</evidence>
<dbReference type="Gene3D" id="1.10.357.20">
    <property type="entry name" value="SLC41 divalent cation transporters, integral membrane domain"/>
    <property type="match status" value="1"/>
</dbReference>
<dbReference type="Pfam" id="PF03448">
    <property type="entry name" value="MgtE_N"/>
    <property type="match status" value="1"/>
</dbReference>
<evidence type="ECO:0000256" key="1">
    <source>
        <dbReference type="ARBA" id="ARBA00004141"/>
    </source>
</evidence>
<gene>
    <name evidence="11" type="primary">mgtE</name>
    <name evidence="11" type="ORF">WMO29_16170</name>
</gene>
<sequence length="457" mass="50765">MTKYVEELIAIIRGNLSREELIDRLFDYHDNDIAEALELLTPEERKRLYSALGAERVAEIFAYLDDGDIYLKELSLKQQAKVISEMDSDDAVDILEEVDDDTKCKILGMLDKEASEDVRLLLSYDEDEIGSYMTTNFILIHNDLTVREAMRELVRQAGENDNISTIYVVDRQEQYYGAIELQDLIIAREHVELEDLISRSYPFVMDHEKISDCIEKIKDYAEDSIPVLLEDRSIGGIITAQDIVEVVDDEMGDDYAKLAGLTAEEDLNETTGESIRKRLPWLVILLFLGMVVSAVVGVFESVVAVLPIVMCFQSLILDMAGNVGTQSLAVTIRVLMDENLTTGQKVKLMFKEMKIGFFNGAILAVMALVFLGAYIHLFKGFTLGYSLMISACVGVSLVGAMVVSSLVGTLTPIFFKKVGVDPAVASGPLITTINDLVAIAVYYGLVAVVLIDIIHLV</sequence>
<dbReference type="SUPFAM" id="SSF158791">
    <property type="entry name" value="MgtE N-terminal domain-like"/>
    <property type="match status" value="1"/>
</dbReference>
<dbReference type="Pfam" id="PF00571">
    <property type="entry name" value="CBS"/>
    <property type="match status" value="2"/>
</dbReference>
<evidence type="ECO:0000256" key="3">
    <source>
        <dbReference type="ARBA" id="ARBA00022448"/>
    </source>
</evidence>
<keyword evidence="6 9" id="KW-1133">Transmembrane helix</keyword>
<feature type="domain" description="CBS" evidence="10">
    <location>
        <begin position="197"/>
        <end position="255"/>
    </location>
</feature>
<dbReference type="SUPFAM" id="SSF161093">
    <property type="entry name" value="MgtE membrane domain-like"/>
    <property type="match status" value="1"/>
</dbReference>
<dbReference type="Pfam" id="PF01769">
    <property type="entry name" value="MgtE"/>
    <property type="match status" value="1"/>
</dbReference>
<comment type="caution">
    <text evidence="9">Lacks conserved residue(s) required for the propagation of feature annotation.</text>
</comment>
<keyword evidence="3 9" id="KW-0813">Transport</keyword>
<proteinExistence type="inferred from homology"/>
<dbReference type="InterPro" id="IPR036739">
    <property type="entry name" value="SLC41_membr_dom_sf"/>
</dbReference>
<dbReference type="SMART" id="SM00924">
    <property type="entry name" value="MgtE_N"/>
    <property type="match status" value="1"/>
</dbReference>
<name>A0ABV1FLR3_9FIRM</name>
<feature type="transmembrane region" description="Helical" evidence="9">
    <location>
        <begin position="436"/>
        <end position="456"/>
    </location>
</feature>
<dbReference type="InterPro" id="IPR046342">
    <property type="entry name" value="CBS_dom_sf"/>
</dbReference>
<dbReference type="PROSITE" id="PS51371">
    <property type="entry name" value="CBS"/>
    <property type="match status" value="2"/>
</dbReference>
<evidence type="ECO:0000256" key="5">
    <source>
        <dbReference type="ARBA" id="ARBA00022842"/>
    </source>
</evidence>
<evidence type="ECO:0000256" key="7">
    <source>
        <dbReference type="ARBA" id="ARBA00023136"/>
    </source>
</evidence>
<keyword evidence="12" id="KW-1185">Reference proteome</keyword>
<dbReference type="PANTHER" id="PTHR43773">
    <property type="entry name" value="MAGNESIUM TRANSPORTER MGTE"/>
    <property type="match status" value="1"/>
</dbReference>
<protein>
    <recommendedName>
        <fullName evidence="9">Magnesium transporter MgtE</fullName>
    </recommendedName>
</protein>
<keyword evidence="9" id="KW-1003">Cell membrane</keyword>
<keyword evidence="4 9" id="KW-0812">Transmembrane</keyword>
<comment type="function">
    <text evidence="9">Acts as a magnesium transporter.</text>
</comment>
<dbReference type="PANTHER" id="PTHR43773:SF1">
    <property type="entry name" value="MAGNESIUM TRANSPORTER MGTE"/>
    <property type="match status" value="1"/>
</dbReference>
<dbReference type="Gene3D" id="1.25.60.10">
    <property type="entry name" value="MgtE N-terminal domain-like"/>
    <property type="match status" value="1"/>
</dbReference>